<organism evidence="2 3">
    <name type="scientific">Paramecium sonneborni</name>
    <dbReference type="NCBI Taxonomy" id="65129"/>
    <lineage>
        <taxon>Eukaryota</taxon>
        <taxon>Sar</taxon>
        <taxon>Alveolata</taxon>
        <taxon>Ciliophora</taxon>
        <taxon>Intramacronucleata</taxon>
        <taxon>Oligohymenophorea</taxon>
        <taxon>Peniculida</taxon>
        <taxon>Parameciidae</taxon>
        <taxon>Paramecium</taxon>
    </lineage>
</organism>
<protein>
    <submittedName>
        <fullName evidence="2">Uncharacterized protein</fullName>
    </submittedName>
</protein>
<gene>
    <name evidence="2" type="ORF">PSON_ATCC_30995.1.T0210054</name>
</gene>
<proteinExistence type="predicted"/>
<keyword evidence="1" id="KW-0812">Transmembrane</keyword>
<dbReference type="AlphaFoldDB" id="A0A8S1LKS7"/>
<keyword evidence="3" id="KW-1185">Reference proteome</keyword>
<keyword evidence="1" id="KW-0472">Membrane</keyword>
<evidence type="ECO:0000313" key="3">
    <source>
        <dbReference type="Proteomes" id="UP000692954"/>
    </source>
</evidence>
<reference evidence="2" key="1">
    <citation type="submission" date="2021-01" db="EMBL/GenBank/DDBJ databases">
        <authorList>
            <consortium name="Genoscope - CEA"/>
            <person name="William W."/>
        </authorList>
    </citation>
    <scope>NUCLEOTIDE SEQUENCE</scope>
</reference>
<sequence length="121" mass="14193">MEDLVNQNRSHLSAQESLKKLYEYSYIQDAKQRSYHLRLQRANAFTFGTIASIAVFYVGYNLIEGVWANLSTTNQITNLFRIAQNPVRSVYRPEIYLRDQNADQIIAQKTQEQNNPLKLWH</sequence>
<dbReference type="Proteomes" id="UP000692954">
    <property type="component" value="Unassembled WGS sequence"/>
</dbReference>
<comment type="caution">
    <text evidence="2">The sequence shown here is derived from an EMBL/GenBank/DDBJ whole genome shotgun (WGS) entry which is preliminary data.</text>
</comment>
<feature type="transmembrane region" description="Helical" evidence="1">
    <location>
        <begin position="42"/>
        <end position="63"/>
    </location>
</feature>
<evidence type="ECO:0000256" key="1">
    <source>
        <dbReference type="SAM" id="Phobius"/>
    </source>
</evidence>
<accession>A0A8S1LKS7</accession>
<keyword evidence="1" id="KW-1133">Transmembrane helix</keyword>
<evidence type="ECO:0000313" key="2">
    <source>
        <dbReference type="EMBL" id="CAD8065953.1"/>
    </source>
</evidence>
<dbReference type="EMBL" id="CAJJDN010000021">
    <property type="protein sequence ID" value="CAD8065953.1"/>
    <property type="molecule type" value="Genomic_DNA"/>
</dbReference>
<dbReference type="OrthoDB" id="284327at2759"/>
<name>A0A8S1LKS7_9CILI</name>